<keyword evidence="2" id="KW-1185">Reference proteome</keyword>
<gene>
    <name evidence="1" type="ORF">AAHA92_00953</name>
</gene>
<dbReference type="EMBL" id="JBEAFC010000001">
    <property type="protein sequence ID" value="KAL1569478.1"/>
    <property type="molecule type" value="Genomic_DNA"/>
</dbReference>
<evidence type="ECO:0000313" key="1">
    <source>
        <dbReference type="EMBL" id="KAL1569478.1"/>
    </source>
</evidence>
<proteinExistence type="predicted"/>
<sequence length="99" mass="11564">MCHDRFTHRRNQQKKTHISSEKVEIHILVGEKPEIYTRSCWVTVCDCLDSPFDGFNDDILRIYEPYEGKSCHQCRLSDFVPLVASVAWSHASFVEIVYT</sequence>
<reference evidence="1 2" key="1">
    <citation type="submission" date="2024-06" db="EMBL/GenBank/DDBJ databases">
        <title>A chromosome level genome sequence of Diviner's sage (Salvia divinorum).</title>
        <authorList>
            <person name="Ford S.A."/>
            <person name="Ro D.-K."/>
            <person name="Ness R.W."/>
            <person name="Phillips M.A."/>
        </authorList>
    </citation>
    <scope>NUCLEOTIDE SEQUENCE [LARGE SCALE GENOMIC DNA]</scope>
    <source>
        <strain evidence="1">SAF-2024a</strain>
        <tissue evidence="1">Leaf</tissue>
    </source>
</reference>
<protein>
    <submittedName>
        <fullName evidence="1">Uncharacterized protein</fullName>
    </submittedName>
</protein>
<comment type="caution">
    <text evidence="1">The sequence shown here is derived from an EMBL/GenBank/DDBJ whole genome shotgun (WGS) entry which is preliminary data.</text>
</comment>
<accession>A0ABD1INL3</accession>
<organism evidence="1 2">
    <name type="scientific">Salvia divinorum</name>
    <name type="common">Maria pastora</name>
    <name type="synonym">Diviner's sage</name>
    <dbReference type="NCBI Taxonomy" id="28513"/>
    <lineage>
        <taxon>Eukaryota</taxon>
        <taxon>Viridiplantae</taxon>
        <taxon>Streptophyta</taxon>
        <taxon>Embryophyta</taxon>
        <taxon>Tracheophyta</taxon>
        <taxon>Spermatophyta</taxon>
        <taxon>Magnoliopsida</taxon>
        <taxon>eudicotyledons</taxon>
        <taxon>Gunneridae</taxon>
        <taxon>Pentapetalae</taxon>
        <taxon>asterids</taxon>
        <taxon>lamiids</taxon>
        <taxon>Lamiales</taxon>
        <taxon>Lamiaceae</taxon>
        <taxon>Nepetoideae</taxon>
        <taxon>Mentheae</taxon>
        <taxon>Salviinae</taxon>
        <taxon>Salvia</taxon>
        <taxon>Salvia subgen. Calosphace</taxon>
    </lineage>
</organism>
<evidence type="ECO:0000313" key="2">
    <source>
        <dbReference type="Proteomes" id="UP001567538"/>
    </source>
</evidence>
<name>A0ABD1INL3_SALDI</name>
<dbReference type="AlphaFoldDB" id="A0ABD1INL3"/>
<dbReference type="Proteomes" id="UP001567538">
    <property type="component" value="Unassembled WGS sequence"/>
</dbReference>